<evidence type="ECO:0000259" key="1">
    <source>
        <dbReference type="Pfam" id="PF00403"/>
    </source>
</evidence>
<dbReference type="InterPro" id="IPR036163">
    <property type="entry name" value="HMA_dom_sf"/>
</dbReference>
<feature type="domain" description="HMA" evidence="1">
    <location>
        <begin position="30"/>
        <end position="72"/>
    </location>
</feature>
<dbReference type="SUPFAM" id="SSF55008">
    <property type="entry name" value="HMA, heavy metal-associated domain"/>
    <property type="match status" value="1"/>
</dbReference>
<feature type="non-terminal residue" evidence="2">
    <location>
        <position position="73"/>
    </location>
</feature>
<dbReference type="CDD" id="cd00371">
    <property type="entry name" value="HMA"/>
    <property type="match status" value="1"/>
</dbReference>
<dbReference type="AlphaFoldDB" id="A0A382V5B2"/>
<dbReference type="InterPro" id="IPR006121">
    <property type="entry name" value="HMA_dom"/>
</dbReference>
<dbReference type="GO" id="GO:0046872">
    <property type="term" value="F:metal ion binding"/>
    <property type="evidence" value="ECO:0007669"/>
    <property type="project" value="InterPro"/>
</dbReference>
<dbReference type="PROSITE" id="PS51257">
    <property type="entry name" value="PROKAR_LIPOPROTEIN"/>
    <property type="match status" value="1"/>
</dbReference>
<name>A0A382V5B2_9ZZZZ</name>
<dbReference type="Pfam" id="PF00403">
    <property type="entry name" value="HMA"/>
    <property type="match status" value="1"/>
</dbReference>
<protein>
    <recommendedName>
        <fullName evidence="1">HMA domain-containing protein</fullName>
    </recommendedName>
</protein>
<dbReference type="Gene3D" id="3.30.70.100">
    <property type="match status" value="1"/>
</dbReference>
<sequence length="73" mass="8061">MRNRVFLVYLFIIVLGIGCSVSNGKDANIALPTMMCGMCETNIKSAVADLDGVMKVTINLEKKYGQVVYNEKK</sequence>
<evidence type="ECO:0000313" key="2">
    <source>
        <dbReference type="EMBL" id="SVD41682.1"/>
    </source>
</evidence>
<reference evidence="2" key="1">
    <citation type="submission" date="2018-05" db="EMBL/GenBank/DDBJ databases">
        <authorList>
            <person name="Lanie J.A."/>
            <person name="Ng W.-L."/>
            <person name="Kazmierczak K.M."/>
            <person name="Andrzejewski T.M."/>
            <person name="Davidsen T.M."/>
            <person name="Wayne K.J."/>
            <person name="Tettelin H."/>
            <person name="Glass J.I."/>
            <person name="Rusch D."/>
            <person name="Podicherti R."/>
            <person name="Tsui H.-C.T."/>
            <person name="Winkler M.E."/>
        </authorList>
    </citation>
    <scope>NUCLEOTIDE SEQUENCE</scope>
</reference>
<gene>
    <name evidence="2" type="ORF">METZ01_LOCUS394536</name>
</gene>
<dbReference type="EMBL" id="UINC01149299">
    <property type="protein sequence ID" value="SVD41682.1"/>
    <property type="molecule type" value="Genomic_DNA"/>
</dbReference>
<organism evidence="2">
    <name type="scientific">marine metagenome</name>
    <dbReference type="NCBI Taxonomy" id="408172"/>
    <lineage>
        <taxon>unclassified sequences</taxon>
        <taxon>metagenomes</taxon>
        <taxon>ecological metagenomes</taxon>
    </lineage>
</organism>
<accession>A0A382V5B2</accession>
<proteinExistence type="predicted"/>